<evidence type="ECO:0000313" key="1">
    <source>
        <dbReference type="EMBL" id="SFK44672.1"/>
    </source>
</evidence>
<dbReference type="SUPFAM" id="SSF143011">
    <property type="entry name" value="RelE-like"/>
    <property type="match status" value="1"/>
</dbReference>
<name>A0A1I3ZKS9_9HYPH</name>
<organism evidence="1 2">
    <name type="scientific">Methylocapsa palsarum</name>
    <dbReference type="NCBI Taxonomy" id="1612308"/>
    <lineage>
        <taxon>Bacteria</taxon>
        <taxon>Pseudomonadati</taxon>
        <taxon>Pseudomonadota</taxon>
        <taxon>Alphaproteobacteria</taxon>
        <taxon>Hyphomicrobiales</taxon>
        <taxon>Beijerinckiaceae</taxon>
        <taxon>Methylocapsa</taxon>
    </lineage>
</organism>
<accession>A0A1I3ZKS9</accession>
<dbReference type="Gene3D" id="3.30.2310.20">
    <property type="entry name" value="RelE-like"/>
    <property type="match status" value="1"/>
</dbReference>
<gene>
    <name evidence="1" type="ORF">SAMN05444581_10831</name>
</gene>
<dbReference type="PANTHER" id="PTHR40266">
    <property type="entry name" value="TOXIN HIGB-1"/>
    <property type="match status" value="1"/>
</dbReference>
<dbReference type="STRING" id="1612308.SAMN05444581_10831"/>
<dbReference type="InterPro" id="IPR035093">
    <property type="entry name" value="RelE/ParE_toxin_dom_sf"/>
</dbReference>
<dbReference type="Pfam" id="PF05015">
    <property type="entry name" value="HigB-like_toxin"/>
    <property type="match status" value="1"/>
</dbReference>
<dbReference type="PANTHER" id="PTHR40266:SF2">
    <property type="entry name" value="TOXIN HIGB-1"/>
    <property type="match status" value="1"/>
</dbReference>
<dbReference type="OrthoDB" id="9801102at2"/>
<reference evidence="1 2" key="1">
    <citation type="submission" date="2016-10" db="EMBL/GenBank/DDBJ databases">
        <authorList>
            <person name="de Groot N.N."/>
        </authorList>
    </citation>
    <scope>NUCLEOTIDE SEQUENCE [LARGE SCALE GENOMIC DNA]</scope>
    <source>
        <strain evidence="1 2">NE2</strain>
    </source>
</reference>
<proteinExistence type="predicted"/>
<dbReference type="EMBL" id="FOSN01000008">
    <property type="protein sequence ID" value="SFK44672.1"/>
    <property type="molecule type" value="Genomic_DNA"/>
</dbReference>
<evidence type="ECO:0000313" key="2">
    <source>
        <dbReference type="Proteomes" id="UP000198755"/>
    </source>
</evidence>
<keyword evidence="2" id="KW-1185">Reference proteome</keyword>
<dbReference type="Proteomes" id="UP000198755">
    <property type="component" value="Unassembled WGS sequence"/>
</dbReference>
<dbReference type="RefSeq" id="WP_091681904.1">
    <property type="nucleotide sequence ID" value="NZ_FOSN01000008.1"/>
</dbReference>
<dbReference type="AlphaFoldDB" id="A0A1I3ZKS9"/>
<protein>
    <submittedName>
        <fullName evidence="1">Proteic killer suppression protein</fullName>
    </submittedName>
</protein>
<dbReference type="InterPro" id="IPR007711">
    <property type="entry name" value="HigB-1"/>
</dbReference>
<sequence length="94" mass="10857">MILGYRDKRTEAFASGEFVREFQGFDRQAYKRLEILDAATGLEDLRALPSNRLEGLKGDRAGQYSIRINMQWRICFDWPKDATGPSNVEIADYH</sequence>